<dbReference type="PANTHER" id="PTHR10566">
    <property type="entry name" value="CHAPERONE-ACTIVITY OF BC1 COMPLEX CABC1 -RELATED"/>
    <property type="match status" value="1"/>
</dbReference>
<dbReference type="CDD" id="cd05121">
    <property type="entry name" value="ABC1_ADCK3-like"/>
    <property type="match status" value="1"/>
</dbReference>
<reference evidence="4 5" key="1">
    <citation type="submission" date="2017-08" db="EMBL/GenBank/DDBJ databases">
        <title>Acidophilic green algal genome provides insights into adaptation to an acidic environment.</title>
        <authorList>
            <person name="Hirooka S."/>
            <person name="Hirose Y."/>
            <person name="Kanesaki Y."/>
            <person name="Higuchi S."/>
            <person name="Fujiwara T."/>
            <person name="Onuma R."/>
            <person name="Era A."/>
            <person name="Ohbayashi R."/>
            <person name="Uzuka A."/>
            <person name="Nozaki H."/>
            <person name="Yoshikawa H."/>
            <person name="Miyagishima S.Y."/>
        </authorList>
    </citation>
    <scope>NUCLEOTIDE SEQUENCE [LARGE SCALE GENOMIC DNA]</scope>
    <source>
        <strain evidence="4 5">NIES-2499</strain>
    </source>
</reference>
<feature type="domain" description="ABC1 atypical kinase-like" evidence="3">
    <location>
        <begin position="226"/>
        <end position="472"/>
    </location>
</feature>
<sequence length="534" mass="59832">MNIFGDARSSRLGTRSRALCAQVYAVQAPPRRGSNPPSGTLPLVTPNAVILEERTSTGSRSRSTVVTPSSTTTNAANIPSLRPPNGRGPSTSTSASTTAASSALSVVSRFSGPSPSNRAFMDADVGRERPEEVDYKWAQDSYSSLQRTVDTWTFFTVFRSQLYLLDKKWSYIGGFSEDKKKDRTRSLARYLLESVLNLGPTFIKVGQLSSTRSDLFPPEFIQELSKLQDRVPAFSAEKAMAIIEKDLGQQVGKLFQSFDKRPIAAASLGQVHRATLWSGEEVVVKVQRPGLKQLFDIDLDNLRILAEQLDKQDEANDFKGIYQECASVLYQEIDYINEGRNSDRFRRNFKDIPWVRVPIVYWEYSSPRVLTLQYLPGVRITDTARLNEAGVELKLVAKRATEAYLLQILKHGFYHADPHPGNVSVDITPGPYQGALLFYDFGMMGDIIPNIREKLLEVFYGIYRKDANQVIRALTDLQVIRASGDQLSLRRSIAFFIDNLARQTERQETIANIGEDLFAIALDQPFRTLLTHGL</sequence>
<evidence type="ECO:0000313" key="5">
    <source>
        <dbReference type="Proteomes" id="UP000232323"/>
    </source>
</evidence>
<evidence type="ECO:0000256" key="1">
    <source>
        <dbReference type="ARBA" id="ARBA00009670"/>
    </source>
</evidence>
<dbReference type="OrthoDB" id="427480at2759"/>
<dbReference type="EMBL" id="BEGY01000103">
    <property type="protein sequence ID" value="GAX83614.1"/>
    <property type="molecule type" value="Genomic_DNA"/>
</dbReference>
<dbReference type="InterPro" id="IPR050154">
    <property type="entry name" value="UbiB_kinase"/>
</dbReference>
<name>A0A250XKL4_9CHLO</name>
<feature type="region of interest" description="Disordered" evidence="2">
    <location>
        <begin position="52"/>
        <end position="98"/>
    </location>
</feature>
<dbReference type="GO" id="GO:0046467">
    <property type="term" value="P:membrane lipid biosynthetic process"/>
    <property type="evidence" value="ECO:0007669"/>
    <property type="project" value="TreeGrafter"/>
</dbReference>
<comment type="similarity">
    <text evidence="1">Belongs to the protein kinase superfamily. ADCK protein kinase family.</text>
</comment>
<accession>A0A250XKL4</accession>
<comment type="caution">
    <text evidence="4">The sequence shown here is derived from an EMBL/GenBank/DDBJ whole genome shotgun (WGS) entry which is preliminary data.</text>
</comment>
<dbReference type="AlphaFoldDB" id="A0A250XKL4"/>
<evidence type="ECO:0000313" key="4">
    <source>
        <dbReference type="EMBL" id="GAX83614.1"/>
    </source>
</evidence>
<dbReference type="STRING" id="1157962.A0A250XKL4"/>
<dbReference type="SUPFAM" id="SSF56112">
    <property type="entry name" value="Protein kinase-like (PK-like)"/>
    <property type="match status" value="1"/>
</dbReference>
<dbReference type="Pfam" id="PF03109">
    <property type="entry name" value="ABC1"/>
    <property type="match status" value="1"/>
</dbReference>
<protein>
    <recommendedName>
        <fullName evidence="3">ABC1 atypical kinase-like domain-containing protein</fullName>
    </recommendedName>
</protein>
<gene>
    <name evidence="4" type="ORF">CEUSTIGMA_g11038.t1</name>
</gene>
<dbReference type="InterPro" id="IPR004147">
    <property type="entry name" value="ABC1_dom"/>
</dbReference>
<dbReference type="InterPro" id="IPR011009">
    <property type="entry name" value="Kinase-like_dom_sf"/>
</dbReference>
<dbReference type="GO" id="GO:0016020">
    <property type="term" value="C:membrane"/>
    <property type="evidence" value="ECO:0007669"/>
    <property type="project" value="GOC"/>
</dbReference>
<dbReference type="GO" id="GO:1901031">
    <property type="term" value="P:regulation of response to reactive oxygen species"/>
    <property type="evidence" value="ECO:0007669"/>
    <property type="project" value="TreeGrafter"/>
</dbReference>
<feature type="compositionally biased region" description="Low complexity" evidence="2">
    <location>
        <begin position="56"/>
        <end position="73"/>
    </location>
</feature>
<evidence type="ECO:0000256" key="2">
    <source>
        <dbReference type="SAM" id="MobiDB-lite"/>
    </source>
</evidence>
<keyword evidence="5" id="KW-1185">Reference proteome</keyword>
<organism evidence="4 5">
    <name type="scientific">Chlamydomonas eustigma</name>
    <dbReference type="NCBI Taxonomy" id="1157962"/>
    <lineage>
        <taxon>Eukaryota</taxon>
        <taxon>Viridiplantae</taxon>
        <taxon>Chlorophyta</taxon>
        <taxon>core chlorophytes</taxon>
        <taxon>Chlorophyceae</taxon>
        <taxon>CS clade</taxon>
        <taxon>Chlamydomonadales</taxon>
        <taxon>Chlamydomonadaceae</taxon>
        <taxon>Chlamydomonas</taxon>
    </lineage>
</organism>
<evidence type="ECO:0000259" key="3">
    <source>
        <dbReference type="Pfam" id="PF03109"/>
    </source>
</evidence>
<dbReference type="PANTHER" id="PTHR10566:SF113">
    <property type="entry name" value="PROTEIN ACTIVITY OF BC1 COMPLEX KINASE 7, CHLOROPLASTIC"/>
    <property type="match status" value="1"/>
</dbReference>
<proteinExistence type="inferred from homology"/>
<dbReference type="Proteomes" id="UP000232323">
    <property type="component" value="Unassembled WGS sequence"/>
</dbReference>